<dbReference type="PANTHER" id="PTHR48100">
    <property type="entry name" value="BROAD-SPECIFICITY PHOSPHATASE YOR283W-RELATED"/>
    <property type="match status" value="1"/>
</dbReference>
<dbReference type="EMBL" id="LR215048">
    <property type="protein sequence ID" value="VEU80813.1"/>
    <property type="molecule type" value="Genomic_DNA"/>
</dbReference>
<feature type="binding site" evidence="3">
    <location>
        <position position="59"/>
    </location>
    <ligand>
        <name>substrate</name>
    </ligand>
</feature>
<dbReference type="PROSITE" id="PS00175">
    <property type="entry name" value="PG_MUTASE"/>
    <property type="match status" value="1"/>
</dbReference>
<accession>A0A449BEC9</accession>
<proteinExistence type="predicted"/>
<gene>
    <name evidence="4" type="primary">cobC</name>
    <name evidence="4" type="ORF">NCTC10138_01199</name>
</gene>
<dbReference type="AlphaFoldDB" id="A0A449BEC9"/>
<dbReference type="PANTHER" id="PTHR48100:SF1">
    <property type="entry name" value="HISTIDINE PHOSPHATASE FAMILY PROTEIN-RELATED"/>
    <property type="match status" value="1"/>
</dbReference>
<dbReference type="Pfam" id="PF00300">
    <property type="entry name" value="His_Phos_1"/>
    <property type="match status" value="1"/>
</dbReference>
<dbReference type="EC" id="3.1.3.73" evidence="4"/>
<keyword evidence="5" id="KW-1185">Reference proteome</keyword>
<dbReference type="GO" id="GO:0043755">
    <property type="term" value="F:alpha-ribazole phosphatase activity"/>
    <property type="evidence" value="ECO:0007669"/>
    <property type="project" value="UniProtKB-EC"/>
</dbReference>
<dbReference type="InterPro" id="IPR029033">
    <property type="entry name" value="His_PPase_superfam"/>
</dbReference>
<keyword evidence="2" id="KW-0413">Isomerase</keyword>
<name>A0A449BEC9_HAPAX</name>
<sequence>MKIYLVRHGQTNYNSQRLIQGRVDAPLNNVGQKQAKTAGQKLKSLGVTFDRVVSSPLSRALETGYLISKKINYKGHILIEPNFVERDFGNYELTKIADNFPKVMVEGFSEVGFEDNEQIRERIAYGLVNLYNRFPDETIVLTTHAHAIRTVYLLFDNKKYTYTNFFLGNGSIHLFEFDGKKLNLIETYLNEEEQ</sequence>
<dbReference type="GO" id="GO:0005737">
    <property type="term" value="C:cytoplasm"/>
    <property type="evidence" value="ECO:0007669"/>
    <property type="project" value="TreeGrafter"/>
</dbReference>
<evidence type="ECO:0000313" key="5">
    <source>
        <dbReference type="Proteomes" id="UP000289841"/>
    </source>
</evidence>
<feature type="binding site" evidence="3">
    <location>
        <begin position="7"/>
        <end position="14"/>
    </location>
    <ligand>
        <name>substrate</name>
    </ligand>
</feature>
<dbReference type="InterPro" id="IPR013078">
    <property type="entry name" value="His_Pase_superF_clade-1"/>
</dbReference>
<dbReference type="RefSeq" id="WP_052590075.1">
    <property type="nucleotide sequence ID" value="NZ_LR215048.1"/>
</dbReference>
<protein>
    <submittedName>
        <fullName evidence="4">Alpha-ribazole phosphatase</fullName>
        <ecNumber evidence="4">3.1.3.73</ecNumber>
    </submittedName>
</protein>
<evidence type="ECO:0000313" key="4">
    <source>
        <dbReference type="EMBL" id="VEU80813.1"/>
    </source>
</evidence>
<evidence type="ECO:0000256" key="3">
    <source>
        <dbReference type="PIRSR" id="PIRSR613078-2"/>
    </source>
</evidence>
<keyword evidence="4" id="KW-0378">Hydrolase</keyword>
<keyword evidence="1" id="KW-0324">Glycolysis</keyword>
<dbReference type="InterPro" id="IPR001345">
    <property type="entry name" value="PG/BPGM_mutase_AS"/>
</dbReference>
<dbReference type="SMART" id="SM00855">
    <property type="entry name" value="PGAM"/>
    <property type="match status" value="1"/>
</dbReference>
<evidence type="ECO:0000256" key="2">
    <source>
        <dbReference type="ARBA" id="ARBA00023235"/>
    </source>
</evidence>
<dbReference type="CDD" id="cd07067">
    <property type="entry name" value="HP_PGM_like"/>
    <property type="match status" value="1"/>
</dbReference>
<dbReference type="Gene3D" id="3.40.50.1240">
    <property type="entry name" value="Phosphoglycerate mutase-like"/>
    <property type="match status" value="1"/>
</dbReference>
<dbReference type="OrthoDB" id="9782128at2"/>
<evidence type="ECO:0000256" key="1">
    <source>
        <dbReference type="ARBA" id="ARBA00023152"/>
    </source>
</evidence>
<dbReference type="KEGG" id="aaxa:NCTC10138_01199"/>
<organism evidence="4 5">
    <name type="scientific">Haploplasma axanthum</name>
    <name type="common">Acholeplasma axanthum</name>
    <dbReference type="NCBI Taxonomy" id="29552"/>
    <lineage>
        <taxon>Bacteria</taxon>
        <taxon>Bacillati</taxon>
        <taxon>Mycoplasmatota</taxon>
        <taxon>Mollicutes</taxon>
        <taxon>Acholeplasmatales</taxon>
        <taxon>Acholeplasmataceae</taxon>
        <taxon>Haploplasma</taxon>
    </lineage>
</organism>
<dbReference type="InterPro" id="IPR050275">
    <property type="entry name" value="PGM_Phosphatase"/>
</dbReference>
<dbReference type="STRING" id="1278311.GCA_000428705_00193"/>
<reference evidence="4 5" key="1">
    <citation type="submission" date="2019-01" db="EMBL/GenBank/DDBJ databases">
        <authorList>
            <consortium name="Pathogen Informatics"/>
        </authorList>
    </citation>
    <scope>NUCLEOTIDE SEQUENCE [LARGE SCALE GENOMIC DNA]</scope>
    <source>
        <strain evidence="4 5">NCTC10138</strain>
    </source>
</reference>
<dbReference type="SUPFAM" id="SSF53254">
    <property type="entry name" value="Phosphoglycerate mutase-like"/>
    <property type="match status" value="1"/>
</dbReference>
<dbReference type="Proteomes" id="UP000289841">
    <property type="component" value="Chromosome"/>
</dbReference>